<dbReference type="InterPro" id="IPR005119">
    <property type="entry name" value="LysR_subst-bd"/>
</dbReference>
<dbReference type="SUPFAM" id="SSF46785">
    <property type="entry name" value="Winged helix' DNA-binding domain"/>
    <property type="match status" value="1"/>
</dbReference>
<organism evidence="6 7">
    <name type="scientific">Aquincola agrisoli</name>
    <dbReference type="NCBI Taxonomy" id="3119538"/>
    <lineage>
        <taxon>Bacteria</taxon>
        <taxon>Pseudomonadati</taxon>
        <taxon>Pseudomonadota</taxon>
        <taxon>Betaproteobacteria</taxon>
        <taxon>Burkholderiales</taxon>
        <taxon>Sphaerotilaceae</taxon>
        <taxon>Aquincola</taxon>
    </lineage>
</organism>
<dbReference type="Gene3D" id="3.40.190.10">
    <property type="entry name" value="Periplasmic binding protein-like II"/>
    <property type="match status" value="2"/>
</dbReference>
<keyword evidence="2" id="KW-0805">Transcription regulation</keyword>
<dbReference type="AlphaFoldDB" id="A0AAW9Q5T6"/>
<dbReference type="GO" id="GO:0003700">
    <property type="term" value="F:DNA-binding transcription factor activity"/>
    <property type="evidence" value="ECO:0007669"/>
    <property type="project" value="InterPro"/>
</dbReference>
<comment type="similarity">
    <text evidence="1">Belongs to the LysR transcriptional regulatory family.</text>
</comment>
<dbReference type="Pfam" id="PF00126">
    <property type="entry name" value="HTH_1"/>
    <property type="match status" value="1"/>
</dbReference>
<reference evidence="6 7" key="1">
    <citation type="submission" date="2024-02" db="EMBL/GenBank/DDBJ databases">
        <title>Genome sequence of Aquincola sp. MAHUQ-54.</title>
        <authorList>
            <person name="Huq M.A."/>
        </authorList>
    </citation>
    <scope>NUCLEOTIDE SEQUENCE [LARGE SCALE GENOMIC DNA]</scope>
    <source>
        <strain evidence="6 7">MAHUQ-54</strain>
    </source>
</reference>
<feature type="domain" description="HTH lysR-type" evidence="5">
    <location>
        <begin position="14"/>
        <end position="71"/>
    </location>
</feature>
<evidence type="ECO:0000256" key="3">
    <source>
        <dbReference type="ARBA" id="ARBA00023125"/>
    </source>
</evidence>
<name>A0AAW9Q5T6_9BURK</name>
<dbReference type="PANTHER" id="PTHR30346:SF9">
    <property type="entry name" value="LYSR FAMILY TRANSCRIPTIONAL REGULATOR"/>
    <property type="match status" value="1"/>
</dbReference>
<dbReference type="PROSITE" id="PS50931">
    <property type="entry name" value="HTH_LYSR"/>
    <property type="match status" value="1"/>
</dbReference>
<gene>
    <name evidence="6" type="ORF">V4F39_10435</name>
</gene>
<dbReference type="Proteomes" id="UP001336250">
    <property type="component" value="Unassembled WGS sequence"/>
</dbReference>
<dbReference type="InterPro" id="IPR036390">
    <property type="entry name" value="WH_DNA-bd_sf"/>
</dbReference>
<dbReference type="GO" id="GO:0003677">
    <property type="term" value="F:DNA binding"/>
    <property type="evidence" value="ECO:0007669"/>
    <property type="project" value="UniProtKB-KW"/>
</dbReference>
<dbReference type="Pfam" id="PF03466">
    <property type="entry name" value="LysR_substrate"/>
    <property type="match status" value="1"/>
</dbReference>
<dbReference type="SUPFAM" id="SSF53850">
    <property type="entry name" value="Periplasmic binding protein-like II"/>
    <property type="match status" value="1"/>
</dbReference>
<dbReference type="PANTHER" id="PTHR30346">
    <property type="entry name" value="TRANSCRIPTIONAL DUAL REGULATOR HCAR-RELATED"/>
    <property type="match status" value="1"/>
</dbReference>
<dbReference type="Gene3D" id="1.10.10.10">
    <property type="entry name" value="Winged helix-like DNA-binding domain superfamily/Winged helix DNA-binding domain"/>
    <property type="match status" value="1"/>
</dbReference>
<dbReference type="InterPro" id="IPR000847">
    <property type="entry name" value="LysR_HTH_N"/>
</dbReference>
<accession>A0AAW9Q5T6</accession>
<evidence type="ECO:0000256" key="2">
    <source>
        <dbReference type="ARBA" id="ARBA00023015"/>
    </source>
</evidence>
<keyword evidence="3" id="KW-0238">DNA-binding</keyword>
<sequence>MAAPPPAANILGRIRLRHLQCLLAVAETGSLRRAAERLAITQPAVTKTLADLESIVGLRLLDRGRRGAVPTPDARAFLRHAQASVDALGEAVRSVSPGADHRPVRLGVLPTLAPSVAARATLAWRTVCPDVPLSVVTGLNTALLRGLRERELDMVIGRLADPDDMAGLSFELLYAEPLVLAARPGHPLLHAGRPPAPADLAACPLVLPMAGTLIRHAADSFLGARGIVPRGGITETVSASLGRALVLASDALWFTPLSAAEADLEGGLLARLPLEAAGTEEPVGLLMPAPQQPLAAVAALAEAVRAEGARRRAR</sequence>
<dbReference type="RefSeq" id="WP_332289297.1">
    <property type="nucleotide sequence ID" value="NZ_JAZIBG010000024.1"/>
</dbReference>
<keyword evidence="7" id="KW-1185">Reference proteome</keyword>
<protein>
    <submittedName>
        <fullName evidence="6">LysR substrate-binding domain-containing protein</fullName>
    </submittedName>
</protein>
<evidence type="ECO:0000313" key="6">
    <source>
        <dbReference type="EMBL" id="MEF7614326.1"/>
    </source>
</evidence>
<dbReference type="GO" id="GO:0032993">
    <property type="term" value="C:protein-DNA complex"/>
    <property type="evidence" value="ECO:0007669"/>
    <property type="project" value="TreeGrafter"/>
</dbReference>
<dbReference type="PRINTS" id="PR00039">
    <property type="entry name" value="HTHLYSR"/>
</dbReference>
<evidence type="ECO:0000256" key="4">
    <source>
        <dbReference type="ARBA" id="ARBA00023163"/>
    </source>
</evidence>
<dbReference type="EMBL" id="JAZIBG010000024">
    <property type="protein sequence ID" value="MEF7614326.1"/>
    <property type="molecule type" value="Genomic_DNA"/>
</dbReference>
<comment type="caution">
    <text evidence="6">The sequence shown here is derived from an EMBL/GenBank/DDBJ whole genome shotgun (WGS) entry which is preliminary data.</text>
</comment>
<evidence type="ECO:0000256" key="1">
    <source>
        <dbReference type="ARBA" id="ARBA00009437"/>
    </source>
</evidence>
<evidence type="ECO:0000313" key="7">
    <source>
        <dbReference type="Proteomes" id="UP001336250"/>
    </source>
</evidence>
<proteinExistence type="inferred from homology"/>
<dbReference type="InterPro" id="IPR036388">
    <property type="entry name" value="WH-like_DNA-bd_sf"/>
</dbReference>
<evidence type="ECO:0000259" key="5">
    <source>
        <dbReference type="PROSITE" id="PS50931"/>
    </source>
</evidence>
<keyword evidence="4" id="KW-0804">Transcription</keyword>